<dbReference type="PROSITE" id="PS51192">
    <property type="entry name" value="HELICASE_ATP_BIND_1"/>
    <property type="match status" value="1"/>
</dbReference>
<accession>A0A6C0B3D4</accession>
<dbReference type="PANTHER" id="PTHR44533:SF4">
    <property type="entry name" value="DEAD_H RNA HELICASE, PUTATIVE-RELATED"/>
    <property type="match status" value="1"/>
</dbReference>
<dbReference type="EMBL" id="MN739058">
    <property type="protein sequence ID" value="QHS86550.1"/>
    <property type="molecule type" value="Genomic_DNA"/>
</dbReference>
<dbReference type="PANTHER" id="PTHR44533">
    <property type="entry name" value="DEAD/H RNA HELICASE, PUTATIVE-RELATED"/>
    <property type="match status" value="1"/>
</dbReference>
<dbReference type="InterPro" id="IPR027417">
    <property type="entry name" value="P-loop_NTPase"/>
</dbReference>
<dbReference type="Pfam" id="PF00270">
    <property type="entry name" value="DEAD"/>
    <property type="match status" value="1"/>
</dbReference>
<sequence length="928" mass="108991">MRLSYENYSNDEIVCILRDLSVGEKLNIKDLIESHKDKKISSKISLKVQNIINNNKKLQTEEKISSDMERLKYFKRLKIINNAVISEISNFTTEYGKTKMKLRLLKVAFKQNARHHIIDLYLQIISNQIDYTKKEARLLNKVTEYMKNIKYKELQFKKLSNQLAPLDFYNTYKITLDDWQLEAITKIDAGENVLISAPTSCGKTWLGLYPGLISKKLLFLVPTEALIFQVGSMFSKFIGQPTLISDNILYLTESNIVIGTPKAVEDKLPVLDIDFDIIIVDEIHNLGSLGEHHYYERLLKMFSDKQLLALSATIKNPHNLISWLQELGYADINLINYTTRFLNLQRQLFMNNKLIKVHPISCLNKDDINLEFLKKNIPMTPYDTINLYDSLNDIFPKEMKDYHISVIFPEHNKRLSLDDSRHYETILKDKLVYLNEQYPDKIEEILDKYKIDFQISDEINLYNLFKEIKRKQLTPCIVFQENTVYCKEIFIKLVGYLEKLEELNYPYYYDNLEFKQTQYNNSLKELDKFKKSIKFGNNITNKAVIIEDKMRDKEFELNKAFVSKYQTHLKKQCDKIRKSKTKEKIKNIQISNLKIELNDLSSYSKLKYIDIFRKHVEFSLNTDSPMTADKIREIKKSISKKLEIDVSYTNVFLQGLKRGIGIYTKHMPPIYNMIVQKLAQNGELGFVVADEQLALGINMPFRSSCILGYKDSKNFKKSNYLQMIGRAGRRGKDCEGHVIFVNVDWKNLMKSEMEEICSEYKHYPSYKVINSFTDKYKTNTEKIFKFRMNKDKEAYEIVNTFFDCRILNSIVWKLRSFGVKPIKFCEDIDTIIDKITADKTKKSINNIADILCTYFFSDENNIVLKNIIKSNYIDTIEHNKITYQTINVIISIYNSLLNDKKKYDNILIQLRYIFATLKNILNNCNNLN</sequence>
<evidence type="ECO:0000256" key="1">
    <source>
        <dbReference type="ARBA" id="ARBA00022741"/>
    </source>
</evidence>
<reference evidence="7" key="1">
    <citation type="journal article" date="2020" name="Nature">
        <title>Giant virus diversity and host interactions through global metagenomics.</title>
        <authorList>
            <person name="Schulz F."/>
            <person name="Roux S."/>
            <person name="Paez-Espino D."/>
            <person name="Jungbluth S."/>
            <person name="Walsh D.A."/>
            <person name="Denef V.J."/>
            <person name="McMahon K.D."/>
            <person name="Konstantinidis K.T."/>
            <person name="Eloe-Fadrosh E.A."/>
            <person name="Kyrpides N.C."/>
            <person name="Woyke T."/>
        </authorList>
    </citation>
    <scope>NUCLEOTIDE SEQUENCE</scope>
    <source>
        <strain evidence="7">GVMAG-M-3300009422-16</strain>
    </source>
</reference>
<feature type="domain" description="Helicase C-terminal" evidence="6">
    <location>
        <begin position="604"/>
        <end position="784"/>
    </location>
</feature>
<dbReference type="SMART" id="SM00487">
    <property type="entry name" value="DEXDc"/>
    <property type="match status" value="1"/>
</dbReference>
<dbReference type="GO" id="GO:0004386">
    <property type="term" value="F:helicase activity"/>
    <property type="evidence" value="ECO:0007669"/>
    <property type="project" value="UniProtKB-KW"/>
</dbReference>
<dbReference type="InterPro" id="IPR052431">
    <property type="entry name" value="SKI2_subfamily_helicases"/>
</dbReference>
<dbReference type="InterPro" id="IPR014001">
    <property type="entry name" value="Helicase_ATP-bd"/>
</dbReference>
<evidence type="ECO:0000256" key="3">
    <source>
        <dbReference type="ARBA" id="ARBA00022806"/>
    </source>
</evidence>
<dbReference type="AlphaFoldDB" id="A0A6C0B3D4"/>
<dbReference type="GO" id="GO:0005524">
    <property type="term" value="F:ATP binding"/>
    <property type="evidence" value="ECO:0007669"/>
    <property type="project" value="UniProtKB-KW"/>
</dbReference>
<dbReference type="GO" id="GO:0005737">
    <property type="term" value="C:cytoplasm"/>
    <property type="evidence" value="ECO:0007669"/>
    <property type="project" value="TreeGrafter"/>
</dbReference>
<evidence type="ECO:0000256" key="2">
    <source>
        <dbReference type="ARBA" id="ARBA00022801"/>
    </source>
</evidence>
<name>A0A6C0B3D4_9ZZZZ</name>
<keyword evidence="1" id="KW-0547">Nucleotide-binding</keyword>
<evidence type="ECO:0000313" key="7">
    <source>
        <dbReference type="EMBL" id="QHS86550.1"/>
    </source>
</evidence>
<keyword evidence="3" id="KW-0347">Helicase</keyword>
<dbReference type="GO" id="GO:0003676">
    <property type="term" value="F:nucleic acid binding"/>
    <property type="evidence" value="ECO:0007669"/>
    <property type="project" value="InterPro"/>
</dbReference>
<evidence type="ECO:0000256" key="4">
    <source>
        <dbReference type="ARBA" id="ARBA00022840"/>
    </source>
</evidence>
<evidence type="ECO:0000259" key="6">
    <source>
        <dbReference type="PROSITE" id="PS51194"/>
    </source>
</evidence>
<dbReference type="InterPro" id="IPR011545">
    <property type="entry name" value="DEAD/DEAH_box_helicase_dom"/>
</dbReference>
<feature type="domain" description="Helicase ATP-binding" evidence="5">
    <location>
        <begin position="184"/>
        <end position="332"/>
    </location>
</feature>
<evidence type="ECO:0008006" key="8">
    <source>
        <dbReference type="Google" id="ProtNLM"/>
    </source>
</evidence>
<dbReference type="InterPro" id="IPR001650">
    <property type="entry name" value="Helicase_C-like"/>
</dbReference>
<dbReference type="Gene3D" id="3.40.50.300">
    <property type="entry name" value="P-loop containing nucleotide triphosphate hydrolases"/>
    <property type="match status" value="2"/>
</dbReference>
<evidence type="ECO:0000259" key="5">
    <source>
        <dbReference type="PROSITE" id="PS51192"/>
    </source>
</evidence>
<dbReference type="SUPFAM" id="SSF52540">
    <property type="entry name" value="P-loop containing nucleoside triphosphate hydrolases"/>
    <property type="match status" value="2"/>
</dbReference>
<proteinExistence type="predicted"/>
<dbReference type="GO" id="GO:0016787">
    <property type="term" value="F:hydrolase activity"/>
    <property type="evidence" value="ECO:0007669"/>
    <property type="project" value="UniProtKB-KW"/>
</dbReference>
<protein>
    <recommendedName>
        <fullName evidence="8">Helicase ATP-binding domain-containing protein</fullName>
    </recommendedName>
</protein>
<dbReference type="PROSITE" id="PS51194">
    <property type="entry name" value="HELICASE_CTER"/>
    <property type="match status" value="1"/>
</dbReference>
<organism evidence="7">
    <name type="scientific">viral metagenome</name>
    <dbReference type="NCBI Taxonomy" id="1070528"/>
    <lineage>
        <taxon>unclassified sequences</taxon>
        <taxon>metagenomes</taxon>
        <taxon>organismal metagenomes</taxon>
    </lineage>
</organism>
<keyword evidence="2" id="KW-0378">Hydrolase</keyword>
<keyword evidence="4" id="KW-0067">ATP-binding</keyword>